<evidence type="ECO:0000313" key="3">
    <source>
        <dbReference type="Proteomes" id="UP000315816"/>
    </source>
</evidence>
<dbReference type="AlphaFoldDB" id="A0A545SSP5"/>
<dbReference type="OrthoDB" id="944647at2"/>
<proteinExistence type="predicted"/>
<evidence type="ECO:0000313" key="2">
    <source>
        <dbReference type="EMBL" id="TQV67955.1"/>
    </source>
</evidence>
<dbReference type="RefSeq" id="WP_142853388.1">
    <property type="nucleotide sequence ID" value="NZ_FXWW01000001.1"/>
</dbReference>
<evidence type="ECO:0000256" key="1">
    <source>
        <dbReference type="SAM" id="MobiDB-lite"/>
    </source>
</evidence>
<reference evidence="2 3" key="1">
    <citation type="submission" date="2019-06" db="EMBL/GenBank/DDBJ databases">
        <title>A novel species of marine bacteria.</title>
        <authorList>
            <person name="Wang Y."/>
        </authorList>
    </citation>
    <scope>NUCLEOTIDE SEQUENCE [LARGE SCALE GENOMIC DNA]</scope>
    <source>
        <strain evidence="2 3">MA1-10</strain>
    </source>
</reference>
<name>A0A545SSP5_9RHOB</name>
<dbReference type="Proteomes" id="UP000315816">
    <property type="component" value="Unassembled WGS sequence"/>
</dbReference>
<gene>
    <name evidence="2" type="ORF">FIL88_08945</name>
</gene>
<organism evidence="2 3">
    <name type="scientific">Aliiroseovarius halocynthiae</name>
    <dbReference type="NCBI Taxonomy" id="985055"/>
    <lineage>
        <taxon>Bacteria</taxon>
        <taxon>Pseudomonadati</taxon>
        <taxon>Pseudomonadota</taxon>
        <taxon>Alphaproteobacteria</taxon>
        <taxon>Rhodobacterales</taxon>
        <taxon>Paracoccaceae</taxon>
        <taxon>Aliiroseovarius</taxon>
    </lineage>
</organism>
<comment type="caution">
    <text evidence="2">The sequence shown here is derived from an EMBL/GenBank/DDBJ whole genome shotgun (WGS) entry which is preliminary data.</text>
</comment>
<dbReference type="EMBL" id="VICH01000005">
    <property type="protein sequence ID" value="TQV67955.1"/>
    <property type="molecule type" value="Genomic_DNA"/>
</dbReference>
<sequence length="93" mass="10747">MLYDKSREDYAGKASKSRNNWGDHVVDYEIQFSDGDQIDCELAKAWEINQANTGPYFEDCESRDILETHSMRPPGVYELRLKHSASPLSFLRC</sequence>
<feature type="region of interest" description="Disordered" evidence="1">
    <location>
        <begin position="1"/>
        <end position="20"/>
    </location>
</feature>
<protein>
    <submittedName>
        <fullName evidence="2">Uncharacterized protein</fullName>
    </submittedName>
</protein>
<accession>A0A545SSP5</accession>
<feature type="compositionally biased region" description="Basic and acidic residues" evidence="1">
    <location>
        <begin position="1"/>
        <end position="11"/>
    </location>
</feature>
<keyword evidence="3" id="KW-1185">Reference proteome</keyword>